<evidence type="ECO:0000313" key="1">
    <source>
        <dbReference type="EMBL" id="OUP61706.1"/>
    </source>
</evidence>
<protein>
    <submittedName>
        <fullName evidence="1">Uncharacterized protein</fullName>
    </submittedName>
</protein>
<keyword evidence="2" id="KW-1185">Reference proteome</keyword>
<comment type="caution">
    <text evidence="1">The sequence shown here is derived from an EMBL/GenBank/DDBJ whole genome shotgun (WGS) entry which is preliminary data.</text>
</comment>
<name>A0A1Y4LYN7_9FIRM</name>
<organism evidence="1 2">
    <name type="scientific">Faecalitalea cylindroides</name>
    <dbReference type="NCBI Taxonomy" id="39483"/>
    <lineage>
        <taxon>Bacteria</taxon>
        <taxon>Bacillati</taxon>
        <taxon>Bacillota</taxon>
        <taxon>Erysipelotrichia</taxon>
        <taxon>Erysipelotrichales</taxon>
        <taxon>Erysipelotrichaceae</taxon>
        <taxon>Faecalitalea</taxon>
    </lineage>
</organism>
<sequence length="89" mass="10604">MKYTDKKIEKLGFEKEEENKYGASYVRYCNNYKQCVDILHKENGKHIIQSYENKTNSDGFNNCVGLTLEETKLFLKKAKQLKRKYGWIK</sequence>
<dbReference type="EMBL" id="NFKM01000002">
    <property type="protein sequence ID" value="OUP61706.1"/>
    <property type="molecule type" value="Genomic_DNA"/>
</dbReference>
<gene>
    <name evidence="1" type="ORF">B5F14_01750</name>
</gene>
<accession>A0A1Y4LYN7</accession>
<dbReference type="RefSeq" id="WP_087158148.1">
    <property type="nucleotide sequence ID" value="NZ_NFKM01000002.1"/>
</dbReference>
<evidence type="ECO:0000313" key="2">
    <source>
        <dbReference type="Proteomes" id="UP000195447"/>
    </source>
</evidence>
<dbReference type="AlphaFoldDB" id="A0A1Y4LYN7"/>
<proteinExistence type="predicted"/>
<dbReference type="Proteomes" id="UP000195447">
    <property type="component" value="Unassembled WGS sequence"/>
</dbReference>
<reference evidence="2" key="1">
    <citation type="submission" date="2017-04" db="EMBL/GenBank/DDBJ databases">
        <title>Function of individual gut microbiota members based on whole genome sequencing of pure cultures obtained from chicken caecum.</title>
        <authorList>
            <person name="Medvecky M."/>
            <person name="Cejkova D."/>
            <person name="Polansky O."/>
            <person name="Karasova D."/>
            <person name="Kubasova T."/>
            <person name="Cizek A."/>
            <person name="Rychlik I."/>
        </authorList>
    </citation>
    <scope>NUCLEOTIDE SEQUENCE [LARGE SCALE GENOMIC DNA]</scope>
    <source>
        <strain evidence="2">An178</strain>
    </source>
</reference>